<organism evidence="7 8">
    <name type="scientific">Jeotgalibacillus malaysiensis</name>
    <dbReference type="NCBI Taxonomy" id="1508404"/>
    <lineage>
        <taxon>Bacteria</taxon>
        <taxon>Bacillati</taxon>
        <taxon>Bacillota</taxon>
        <taxon>Bacilli</taxon>
        <taxon>Bacillales</taxon>
        <taxon>Caryophanaceae</taxon>
        <taxon>Jeotgalibacillus</taxon>
    </lineage>
</organism>
<dbReference type="Pfam" id="PF01547">
    <property type="entry name" value="SBP_bac_1"/>
    <property type="match status" value="1"/>
</dbReference>
<feature type="chain" id="PRO_5038522524" evidence="6">
    <location>
        <begin position="18"/>
        <end position="408"/>
    </location>
</feature>
<evidence type="ECO:0000256" key="5">
    <source>
        <dbReference type="ARBA" id="ARBA00023288"/>
    </source>
</evidence>
<evidence type="ECO:0000256" key="6">
    <source>
        <dbReference type="SAM" id="SignalP"/>
    </source>
</evidence>
<reference evidence="7 8" key="1">
    <citation type="submission" date="2014-08" db="EMBL/GenBank/DDBJ databases">
        <title>Complete genome of a marine bacteria Jeotgalibacillus malaysiensis.</title>
        <authorList>
            <person name="Yaakop A.S."/>
            <person name="Chan K.-G."/>
            <person name="Goh K.M."/>
        </authorList>
    </citation>
    <scope>NUCLEOTIDE SEQUENCE [LARGE SCALE GENOMIC DNA]</scope>
    <source>
        <strain evidence="7 8">D5</strain>
    </source>
</reference>
<keyword evidence="1" id="KW-1003">Cell membrane</keyword>
<keyword evidence="2 6" id="KW-0732">Signal</keyword>
<dbReference type="KEGG" id="jeo:JMA_09880"/>
<accession>A0A0B5AIW4</accession>
<protein>
    <submittedName>
        <fullName evidence="7">ABC transporter substrate-binding protein</fullName>
    </submittedName>
</protein>
<dbReference type="InterPro" id="IPR006059">
    <property type="entry name" value="SBP"/>
</dbReference>
<dbReference type="HOGENOM" id="CLU_031285_12_3_9"/>
<name>A0A0B5AIW4_9BACL</name>
<dbReference type="PANTHER" id="PTHR43649">
    <property type="entry name" value="ARABINOSE-BINDING PROTEIN-RELATED"/>
    <property type="match status" value="1"/>
</dbReference>
<proteinExistence type="predicted"/>
<keyword evidence="5" id="KW-0449">Lipoprotein</keyword>
<evidence type="ECO:0000256" key="4">
    <source>
        <dbReference type="ARBA" id="ARBA00023139"/>
    </source>
</evidence>
<keyword evidence="4" id="KW-0564">Palmitate</keyword>
<evidence type="ECO:0000256" key="1">
    <source>
        <dbReference type="ARBA" id="ARBA00022475"/>
    </source>
</evidence>
<keyword evidence="3" id="KW-0472">Membrane</keyword>
<dbReference type="BioCyc" id="JESP1508404:G14D9-10220-MONOMER"/>
<dbReference type="Proteomes" id="UP000031449">
    <property type="component" value="Chromosome"/>
</dbReference>
<keyword evidence="8" id="KW-1185">Reference proteome</keyword>
<feature type="signal peptide" evidence="6">
    <location>
        <begin position="1"/>
        <end position="17"/>
    </location>
</feature>
<gene>
    <name evidence="7" type="ORF">JMA_09880</name>
</gene>
<dbReference type="SUPFAM" id="SSF53850">
    <property type="entry name" value="Periplasmic binding protein-like II"/>
    <property type="match status" value="1"/>
</dbReference>
<dbReference type="EMBL" id="CP009416">
    <property type="protein sequence ID" value="AJD90305.1"/>
    <property type="molecule type" value="Genomic_DNA"/>
</dbReference>
<dbReference type="PROSITE" id="PS51257">
    <property type="entry name" value="PROKAR_LIPOPROTEIN"/>
    <property type="match status" value="1"/>
</dbReference>
<dbReference type="InterPro" id="IPR050490">
    <property type="entry name" value="Bact_solute-bd_prot1"/>
</dbReference>
<dbReference type="STRING" id="1508404.JMA_09880"/>
<dbReference type="OrthoDB" id="9798191at2"/>
<sequence>MKKSAFILSAAAAAVLAACGGDGGSGDGDVTLEFFQYKQEAVGTFDELIAKFEEENPGITVEQNNVPESDTVLLSRLTQNDIPDVMSVNGGVMYGELVRAGVLREVTDHEVLGDINDEYSDMIARIAGDGVDGHFGFPHTVNANGVIYNKTKFEELGLETPQTWDEFIALAEEIESAGETPFYSTYGEAWTILPPLNSLASNIQPDDFYEQLASGETTFSDEYGEVADKLQQLLEYTHNDVFGSDYSRGNMEFAQGEAVMYMQGIWAIGQVQEANPDIELGVFPLPATNNAEENRLVSGVDLVLATAADADHPEEAQMFVEFLLEEENLQFYIDQQRLFSAVEGPEQTDEAISELQPVFEEGKITSFADHYYPQGFGIDTMFQNFLLEGDKEALLEELDSEYERLAGQ</sequence>
<evidence type="ECO:0000313" key="8">
    <source>
        <dbReference type="Proteomes" id="UP000031449"/>
    </source>
</evidence>
<dbReference type="AlphaFoldDB" id="A0A0B5AIW4"/>
<dbReference type="Gene3D" id="3.40.190.10">
    <property type="entry name" value="Periplasmic binding protein-like II"/>
    <property type="match status" value="2"/>
</dbReference>
<evidence type="ECO:0000256" key="2">
    <source>
        <dbReference type="ARBA" id="ARBA00022729"/>
    </source>
</evidence>
<dbReference type="PANTHER" id="PTHR43649:SF33">
    <property type="entry name" value="POLYGALACTURONAN_RHAMNOGALACTURONAN-BINDING PROTEIN YTCQ"/>
    <property type="match status" value="1"/>
</dbReference>
<evidence type="ECO:0000313" key="7">
    <source>
        <dbReference type="EMBL" id="AJD90305.1"/>
    </source>
</evidence>
<evidence type="ECO:0000256" key="3">
    <source>
        <dbReference type="ARBA" id="ARBA00023136"/>
    </source>
</evidence>